<dbReference type="Pfam" id="PF13884">
    <property type="entry name" value="Peptidase_S74"/>
    <property type="match status" value="1"/>
</dbReference>
<proteinExistence type="predicted"/>
<reference evidence="2" key="1">
    <citation type="journal article" date="2021" name="Proc. Natl. Acad. Sci. U.S.A.">
        <title>A Catalog of Tens of Thousands of Viruses from Human Metagenomes Reveals Hidden Associations with Chronic Diseases.</title>
        <authorList>
            <person name="Tisza M.J."/>
            <person name="Buck C.B."/>
        </authorList>
    </citation>
    <scope>NUCLEOTIDE SEQUENCE</scope>
    <source>
        <strain evidence="2">CtGns7</strain>
    </source>
</reference>
<sequence>MGEKNTVDVLFKRDTLENIKSTPLKDGQVLWTIDQEGNDKIYNDVKQSDDTIKRTQIGGTIQVDQDFDKESPYPLANKKIVNGLKDFIPAYAKDLDILTDALSISTTDENFELNKTQLVSSGTTANMPEDCLLGIRDVGRGKGNPTYVRIFGRDKYGIPTEWFNSWEGTNWTGWARAITRNDLYIGYDSLINNIQKSVKIFKPTLETEDELAFGIYKNNITKAIITYAGTAFVHNLAIKKDDGTDTLIVDNNSNLYGNNIYINNDIRAPYIYATSALNTFNLTATGIIECNNISVAKNSSIYNDPTTSNSLMLYSNATVRLSASKASGLTLYDDGEGGVFQPDVTNVLKLGTTNHAWQSIYCTGTVYCGSLSQISDKKAKTHIAYLKDENKLDEFYMNLKPVEYKWKDNGHRTHLGFYAQDIAKNANNTIGDLAMYQAIQLAKDKNGKEIEKPYSPDVEDKDLKWTLSYDELIAPTVAMVQKQQKEIEELKQQIENLKR</sequence>
<dbReference type="EMBL" id="BK032555">
    <property type="protein sequence ID" value="DAF47362.1"/>
    <property type="molecule type" value="Genomic_DNA"/>
</dbReference>
<dbReference type="InterPro" id="IPR030392">
    <property type="entry name" value="S74_ICA"/>
</dbReference>
<dbReference type="PROSITE" id="PS51688">
    <property type="entry name" value="ICA"/>
    <property type="match status" value="1"/>
</dbReference>
<feature type="domain" description="Peptidase S74" evidence="1">
    <location>
        <begin position="375"/>
        <end position="494"/>
    </location>
</feature>
<organism evidence="2">
    <name type="scientific">Phage sp. ctGns7</name>
    <dbReference type="NCBI Taxonomy" id="2828003"/>
    <lineage>
        <taxon>Viruses</taxon>
    </lineage>
</organism>
<evidence type="ECO:0000259" key="1">
    <source>
        <dbReference type="PROSITE" id="PS51688"/>
    </source>
</evidence>
<dbReference type="InterPro" id="IPR036388">
    <property type="entry name" value="WH-like_DNA-bd_sf"/>
</dbReference>
<protein>
    <submittedName>
        <fullName evidence="2">Endosialidase chaperone</fullName>
    </submittedName>
</protein>
<evidence type="ECO:0000313" key="2">
    <source>
        <dbReference type="EMBL" id="DAF47362.1"/>
    </source>
</evidence>
<name>A0A8S5S9G3_9VIRU</name>
<accession>A0A8S5S9G3</accession>
<dbReference type="Gene3D" id="1.10.10.10">
    <property type="entry name" value="Winged helix-like DNA-binding domain superfamily/Winged helix DNA-binding domain"/>
    <property type="match status" value="1"/>
</dbReference>